<reference evidence="6 8" key="2">
    <citation type="submission" date="2020-08" db="EMBL/GenBank/DDBJ databases">
        <title>The isolate Caproiciproducens sp. 7D4C2 produces n-caproate at mildly acidic conditions from hexoses: genome and rBOX comparison with related strains and chain-elongating bacteria.</title>
        <authorList>
            <person name="Esquivel-Elizondo S."/>
            <person name="Bagci C."/>
            <person name="Temovska M."/>
            <person name="Jeon B.S."/>
            <person name="Bessarab I."/>
            <person name="Williams R.B.H."/>
            <person name="Huson D.H."/>
            <person name="Angenent L.T."/>
        </authorList>
    </citation>
    <scope>NUCLEOTIDE SEQUENCE [LARGE SCALE GENOMIC DNA]</scope>
    <source>
        <strain evidence="6 8">7D4C2</strain>
    </source>
</reference>
<dbReference type="SMART" id="SM00342">
    <property type="entry name" value="HTH_ARAC"/>
    <property type="match status" value="1"/>
</dbReference>
<dbReference type="InterPro" id="IPR018060">
    <property type="entry name" value="HTH_AraC"/>
</dbReference>
<evidence type="ECO:0000313" key="6">
    <source>
        <dbReference type="EMBL" id="QNK40123.1"/>
    </source>
</evidence>
<protein>
    <submittedName>
        <fullName evidence="6">AraC family transcriptional regulator</fullName>
    </submittedName>
    <submittedName>
        <fullName evidence="5">Melibiose operon regulatory protein</fullName>
    </submittedName>
</protein>
<proteinExistence type="predicted"/>
<evidence type="ECO:0000259" key="4">
    <source>
        <dbReference type="PROSITE" id="PS01124"/>
    </source>
</evidence>
<keyword evidence="2" id="KW-0238">DNA-binding</keyword>
<accession>A0A7G8T932</accession>
<dbReference type="PROSITE" id="PS01124">
    <property type="entry name" value="HTH_ARAC_FAMILY_2"/>
    <property type="match status" value="1"/>
</dbReference>
<dbReference type="OrthoDB" id="2599717at2"/>
<evidence type="ECO:0000313" key="7">
    <source>
        <dbReference type="Proteomes" id="UP000469440"/>
    </source>
</evidence>
<dbReference type="GO" id="GO:0043565">
    <property type="term" value="F:sequence-specific DNA binding"/>
    <property type="evidence" value="ECO:0007669"/>
    <property type="project" value="InterPro"/>
</dbReference>
<evidence type="ECO:0000313" key="8">
    <source>
        <dbReference type="Proteomes" id="UP000515909"/>
    </source>
</evidence>
<dbReference type="RefSeq" id="WP_066646324.1">
    <property type="nucleotide sequence ID" value="NZ_CP060286.1"/>
</dbReference>
<gene>
    <name evidence="5" type="primary">melR_2</name>
    <name evidence="5" type="ORF">CAFE_12160</name>
    <name evidence="6" type="ORF">HCR03_15765</name>
</gene>
<dbReference type="EMBL" id="VWXL01000036">
    <property type="protein sequence ID" value="MVB10524.1"/>
    <property type="molecule type" value="Genomic_DNA"/>
</dbReference>
<reference evidence="5 7" key="1">
    <citation type="submission" date="2019-09" db="EMBL/GenBank/DDBJ databases">
        <title>Genome sequence of Clostridium sp. EA1.</title>
        <authorList>
            <person name="Poehlein A."/>
            <person name="Bengelsdorf F.R."/>
            <person name="Daniel R."/>
        </authorList>
    </citation>
    <scope>NUCLEOTIDE SEQUENCE [LARGE SCALE GENOMIC DNA]</scope>
    <source>
        <strain evidence="5 7">EA1</strain>
    </source>
</reference>
<dbReference type="PRINTS" id="PR00032">
    <property type="entry name" value="HTHARAC"/>
</dbReference>
<dbReference type="SUPFAM" id="SSF51215">
    <property type="entry name" value="Regulatory protein AraC"/>
    <property type="match status" value="1"/>
</dbReference>
<dbReference type="PANTHER" id="PTHR43280">
    <property type="entry name" value="ARAC-FAMILY TRANSCRIPTIONAL REGULATOR"/>
    <property type="match status" value="1"/>
</dbReference>
<dbReference type="InterPro" id="IPR014710">
    <property type="entry name" value="RmlC-like_jellyroll"/>
</dbReference>
<dbReference type="InterPro" id="IPR018062">
    <property type="entry name" value="HTH_AraC-typ_CS"/>
</dbReference>
<dbReference type="Gene3D" id="1.10.10.60">
    <property type="entry name" value="Homeodomain-like"/>
    <property type="match status" value="2"/>
</dbReference>
<dbReference type="InterPro" id="IPR009057">
    <property type="entry name" value="Homeodomain-like_sf"/>
</dbReference>
<dbReference type="PANTHER" id="PTHR43280:SF2">
    <property type="entry name" value="HTH-TYPE TRANSCRIPTIONAL REGULATOR EXSA"/>
    <property type="match status" value="1"/>
</dbReference>
<dbReference type="Pfam" id="PF12833">
    <property type="entry name" value="HTH_18"/>
    <property type="match status" value="1"/>
</dbReference>
<dbReference type="Proteomes" id="UP000469440">
    <property type="component" value="Unassembled WGS sequence"/>
</dbReference>
<dbReference type="Pfam" id="PF02311">
    <property type="entry name" value="AraC_binding"/>
    <property type="match status" value="1"/>
</dbReference>
<evidence type="ECO:0000313" key="5">
    <source>
        <dbReference type="EMBL" id="MVB10524.1"/>
    </source>
</evidence>
<dbReference type="Proteomes" id="UP000515909">
    <property type="component" value="Chromosome"/>
</dbReference>
<dbReference type="GO" id="GO:0003700">
    <property type="term" value="F:DNA-binding transcription factor activity"/>
    <property type="evidence" value="ECO:0007669"/>
    <property type="project" value="InterPro"/>
</dbReference>
<dbReference type="EMBL" id="CP060286">
    <property type="protein sequence ID" value="QNK40123.1"/>
    <property type="molecule type" value="Genomic_DNA"/>
</dbReference>
<organism evidence="5 7">
    <name type="scientific">Caproicibacter fermentans</name>
    <dbReference type="NCBI Taxonomy" id="2576756"/>
    <lineage>
        <taxon>Bacteria</taxon>
        <taxon>Bacillati</taxon>
        <taxon>Bacillota</taxon>
        <taxon>Clostridia</taxon>
        <taxon>Eubacteriales</taxon>
        <taxon>Acutalibacteraceae</taxon>
        <taxon>Caproicibacter</taxon>
    </lineage>
</organism>
<accession>A0A6N8HXE0</accession>
<keyword evidence="7" id="KW-1185">Reference proteome</keyword>
<feature type="domain" description="HTH araC/xylS-type" evidence="4">
    <location>
        <begin position="154"/>
        <end position="252"/>
    </location>
</feature>
<evidence type="ECO:0000256" key="1">
    <source>
        <dbReference type="ARBA" id="ARBA00023015"/>
    </source>
</evidence>
<dbReference type="InterPro" id="IPR020449">
    <property type="entry name" value="Tscrpt_reg_AraC-type_HTH"/>
</dbReference>
<dbReference type="KEGG" id="cfem:HCR03_15765"/>
<dbReference type="PROSITE" id="PS00041">
    <property type="entry name" value="HTH_ARAC_FAMILY_1"/>
    <property type="match status" value="1"/>
</dbReference>
<sequence length="264" mass="30147">MKTFHMHKKYEIYYLAEGARKYFIDDSVYPVNAGNIVIIGPDEIHKTASSGDAPHTRYVLNFNPEYFGRSWDWGFDPFSFFSLGIKVLTVSMKLQGLFESIFQRLYDLNGRNSPEAVVLRRALLAELLITLKSCAEEQAARHENSEKLSNKTVDRIIAFILKNYTSQLNLKGIAAQFYISPYYLSHLFKKTTNLSVVEYINSVRIRAAKKLLETTGCSISSIATKTGFNTSAHFSRMFKLGTGMSPTQYRRYYSPEHKDKTANP</sequence>
<keyword evidence="1" id="KW-0805">Transcription regulation</keyword>
<evidence type="ECO:0000256" key="3">
    <source>
        <dbReference type="ARBA" id="ARBA00023163"/>
    </source>
</evidence>
<dbReference type="InterPro" id="IPR003313">
    <property type="entry name" value="AraC-bd"/>
</dbReference>
<dbReference type="SUPFAM" id="SSF46689">
    <property type="entry name" value="Homeodomain-like"/>
    <property type="match status" value="2"/>
</dbReference>
<dbReference type="InterPro" id="IPR037923">
    <property type="entry name" value="HTH-like"/>
</dbReference>
<keyword evidence="3" id="KW-0804">Transcription</keyword>
<evidence type="ECO:0000256" key="2">
    <source>
        <dbReference type="ARBA" id="ARBA00023125"/>
    </source>
</evidence>
<dbReference type="AlphaFoldDB" id="A0A6N8HXE0"/>
<dbReference type="Gene3D" id="2.60.120.10">
    <property type="entry name" value="Jelly Rolls"/>
    <property type="match status" value="1"/>
</dbReference>
<name>A0A6N8HXE0_9FIRM</name>